<feature type="domain" description="RING-type" evidence="2">
    <location>
        <begin position="16"/>
        <end position="64"/>
    </location>
</feature>
<dbReference type="InterPro" id="IPR001841">
    <property type="entry name" value="Znf_RING"/>
</dbReference>
<dbReference type="Gene3D" id="3.30.40.10">
    <property type="entry name" value="Zinc/RING finger domain, C3HC4 (zinc finger)"/>
    <property type="match status" value="1"/>
</dbReference>
<dbReference type="PROSITE" id="PS50089">
    <property type="entry name" value="ZF_RING_2"/>
    <property type="match status" value="1"/>
</dbReference>
<name>A0A6J5US23_PRUAR</name>
<proteinExistence type="predicted"/>
<dbReference type="GO" id="GO:0008270">
    <property type="term" value="F:zinc ion binding"/>
    <property type="evidence" value="ECO:0007669"/>
    <property type="project" value="UniProtKB-KW"/>
</dbReference>
<dbReference type="SUPFAM" id="SSF57850">
    <property type="entry name" value="RING/U-box"/>
    <property type="match status" value="1"/>
</dbReference>
<dbReference type="CDD" id="cd16448">
    <property type="entry name" value="RING-H2"/>
    <property type="match status" value="1"/>
</dbReference>
<evidence type="ECO:0000256" key="1">
    <source>
        <dbReference type="PROSITE-ProRule" id="PRU00175"/>
    </source>
</evidence>
<reference evidence="3 4" key="1">
    <citation type="submission" date="2020-05" db="EMBL/GenBank/DDBJ databases">
        <authorList>
            <person name="Campoy J."/>
            <person name="Schneeberger K."/>
            <person name="Spophaly S."/>
        </authorList>
    </citation>
    <scope>NUCLEOTIDE SEQUENCE [LARGE SCALE GENOMIC DNA]</scope>
    <source>
        <strain evidence="3">PruArmRojPasFocal</strain>
    </source>
</reference>
<dbReference type="Proteomes" id="UP000507222">
    <property type="component" value="Unassembled WGS sequence"/>
</dbReference>
<keyword evidence="1" id="KW-0479">Metal-binding</keyword>
<dbReference type="AlphaFoldDB" id="A0A6J5US23"/>
<evidence type="ECO:0000313" key="4">
    <source>
        <dbReference type="Proteomes" id="UP000507222"/>
    </source>
</evidence>
<dbReference type="EMBL" id="CAEKDK010000004">
    <property type="protein sequence ID" value="CAB4278045.1"/>
    <property type="molecule type" value="Genomic_DNA"/>
</dbReference>
<evidence type="ECO:0000313" key="3">
    <source>
        <dbReference type="EMBL" id="CAB4278045.1"/>
    </source>
</evidence>
<organism evidence="3 4">
    <name type="scientific">Prunus armeniaca</name>
    <name type="common">Apricot</name>
    <name type="synonym">Armeniaca vulgaris</name>
    <dbReference type="NCBI Taxonomy" id="36596"/>
    <lineage>
        <taxon>Eukaryota</taxon>
        <taxon>Viridiplantae</taxon>
        <taxon>Streptophyta</taxon>
        <taxon>Embryophyta</taxon>
        <taxon>Tracheophyta</taxon>
        <taxon>Spermatophyta</taxon>
        <taxon>Magnoliopsida</taxon>
        <taxon>eudicotyledons</taxon>
        <taxon>Gunneridae</taxon>
        <taxon>Pentapetalae</taxon>
        <taxon>rosids</taxon>
        <taxon>fabids</taxon>
        <taxon>Rosales</taxon>
        <taxon>Rosaceae</taxon>
        <taxon>Amygdaloideae</taxon>
        <taxon>Amygdaleae</taxon>
        <taxon>Prunus</taxon>
    </lineage>
</organism>
<keyword evidence="1" id="KW-0862">Zinc</keyword>
<keyword evidence="1" id="KW-0863">Zinc-finger</keyword>
<accession>A0A6J5US23</accession>
<gene>
    <name evidence="3" type="ORF">CURHAP_LOCUS28253</name>
</gene>
<evidence type="ECO:0000259" key="2">
    <source>
        <dbReference type="PROSITE" id="PS50089"/>
    </source>
</evidence>
<protein>
    <recommendedName>
        <fullName evidence="2">RING-type domain-containing protein</fullName>
    </recommendedName>
</protein>
<dbReference type="InterPro" id="IPR013083">
    <property type="entry name" value="Znf_RING/FYVE/PHD"/>
</dbReference>
<sequence length="130" mass="15606">MERMLTLYNEGVDRRCVVCQSEVQFEETVSVFHCTHFLHREWYDAFELYADSIHRNTVACPFCREEYPFGSTRDYVFSTPPAQPRRLYRPVILTPKEARLGLQRRCARVFQEPWVNTSLYLYKYLHIGEE</sequence>